<dbReference type="Proteomes" id="UP001500403">
    <property type="component" value="Unassembled WGS sequence"/>
</dbReference>
<keyword evidence="2 5" id="KW-0238">DNA-binding</keyword>
<feature type="domain" description="HTH lacI-type" evidence="4">
    <location>
        <begin position="9"/>
        <end position="51"/>
    </location>
</feature>
<dbReference type="CDD" id="cd01392">
    <property type="entry name" value="HTH_LacI"/>
    <property type="match status" value="1"/>
</dbReference>
<evidence type="ECO:0000313" key="6">
    <source>
        <dbReference type="Proteomes" id="UP001500403"/>
    </source>
</evidence>
<dbReference type="SUPFAM" id="SSF53822">
    <property type="entry name" value="Periplasmic binding protein-like I"/>
    <property type="match status" value="1"/>
</dbReference>
<dbReference type="InterPro" id="IPR010982">
    <property type="entry name" value="Lambda_DNA-bd_dom_sf"/>
</dbReference>
<dbReference type="GO" id="GO:0003677">
    <property type="term" value="F:DNA binding"/>
    <property type="evidence" value="ECO:0007669"/>
    <property type="project" value="UniProtKB-KW"/>
</dbReference>
<dbReference type="Pfam" id="PF13377">
    <property type="entry name" value="Peripla_BP_3"/>
    <property type="match status" value="1"/>
</dbReference>
<name>A0ABP6K3H3_9ACTN</name>
<evidence type="ECO:0000256" key="2">
    <source>
        <dbReference type="ARBA" id="ARBA00023125"/>
    </source>
</evidence>
<evidence type="ECO:0000313" key="5">
    <source>
        <dbReference type="EMBL" id="GAA2966819.1"/>
    </source>
</evidence>
<dbReference type="Gene3D" id="3.40.50.2300">
    <property type="match status" value="2"/>
</dbReference>
<dbReference type="EMBL" id="BAAAUD010000060">
    <property type="protein sequence ID" value="GAA2966819.1"/>
    <property type="molecule type" value="Genomic_DNA"/>
</dbReference>
<dbReference type="SMART" id="SM00354">
    <property type="entry name" value="HTH_LACI"/>
    <property type="match status" value="1"/>
</dbReference>
<evidence type="ECO:0000256" key="3">
    <source>
        <dbReference type="ARBA" id="ARBA00023163"/>
    </source>
</evidence>
<gene>
    <name evidence="5" type="ORF">GCM10010446_60610</name>
</gene>
<dbReference type="PANTHER" id="PTHR30146:SF153">
    <property type="entry name" value="LACTOSE OPERON REPRESSOR"/>
    <property type="match status" value="1"/>
</dbReference>
<keyword evidence="3" id="KW-0804">Transcription</keyword>
<dbReference type="PROSITE" id="PS50932">
    <property type="entry name" value="HTH_LACI_2"/>
    <property type="match status" value="1"/>
</dbReference>
<dbReference type="InterPro" id="IPR046335">
    <property type="entry name" value="LacI/GalR-like_sensor"/>
</dbReference>
<comment type="caution">
    <text evidence="5">The sequence shown here is derived from an EMBL/GenBank/DDBJ whole genome shotgun (WGS) entry which is preliminary data.</text>
</comment>
<dbReference type="Gene3D" id="1.10.260.40">
    <property type="entry name" value="lambda repressor-like DNA-binding domains"/>
    <property type="match status" value="1"/>
</dbReference>
<dbReference type="Pfam" id="PF00356">
    <property type="entry name" value="LacI"/>
    <property type="match status" value="1"/>
</dbReference>
<protein>
    <submittedName>
        <fullName evidence="5">LacI family DNA-binding transcriptional regulator</fullName>
    </submittedName>
</protein>
<keyword evidence="6" id="KW-1185">Reference proteome</keyword>
<dbReference type="InterPro" id="IPR028082">
    <property type="entry name" value="Peripla_BP_I"/>
</dbReference>
<dbReference type="PROSITE" id="PS00356">
    <property type="entry name" value="HTH_LACI_1"/>
    <property type="match status" value="1"/>
</dbReference>
<dbReference type="InterPro" id="IPR000843">
    <property type="entry name" value="HTH_LacI"/>
</dbReference>
<proteinExistence type="predicted"/>
<reference evidence="6" key="1">
    <citation type="journal article" date="2019" name="Int. J. Syst. Evol. Microbiol.">
        <title>The Global Catalogue of Microorganisms (GCM) 10K type strain sequencing project: providing services to taxonomists for standard genome sequencing and annotation.</title>
        <authorList>
            <consortium name="The Broad Institute Genomics Platform"/>
            <consortium name="The Broad Institute Genome Sequencing Center for Infectious Disease"/>
            <person name="Wu L."/>
            <person name="Ma J."/>
        </authorList>
    </citation>
    <scope>NUCLEOTIDE SEQUENCE [LARGE SCALE GENOMIC DNA]</scope>
    <source>
        <strain evidence="6">JCM 9088</strain>
    </source>
</reference>
<evidence type="ECO:0000259" key="4">
    <source>
        <dbReference type="PROSITE" id="PS50932"/>
    </source>
</evidence>
<organism evidence="5 6">
    <name type="scientific">Streptomyces enissocaesilis</name>
    <dbReference type="NCBI Taxonomy" id="332589"/>
    <lineage>
        <taxon>Bacteria</taxon>
        <taxon>Bacillati</taxon>
        <taxon>Actinomycetota</taxon>
        <taxon>Actinomycetes</taxon>
        <taxon>Kitasatosporales</taxon>
        <taxon>Streptomycetaceae</taxon>
        <taxon>Streptomyces</taxon>
        <taxon>Streptomyces rochei group</taxon>
    </lineage>
</organism>
<sequence>MLYGMRMNKRLLEVAQFAGVSEATARRALNGSHLVAPATRERVLTALDVLGLPRPSGQGEGRSLLVGVVVPDLRNPVFPAFAEAITSRLNKRGLVPVLCTRTSDGVSEANYIEMLLAQNIGGIVFIGSSYADAGAEQGAALKDRQVPLVLINPADENADAVQISADDADAVHQVLTHLTAMGHERIGLLIGPVGHVPSARKLAAFAAFWKARQVPSGTWMPLVGHSLFAMEAGALTVGRLLEEGATAVVCGSDELALGAVRGARRLGLDIPGDVSVTGFDDSLLMGAVDPPLTTCRQPVDRMADAAMEALALQMQGQRAEPGVTLFQTQLIVRSSSGRPGRRSGR</sequence>
<accession>A0ABP6K3H3</accession>
<keyword evidence="1" id="KW-0805">Transcription regulation</keyword>
<evidence type="ECO:0000256" key="1">
    <source>
        <dbReference type="ARBA" id="ARBA00023015"/>
    </source>
</evidence>
<dbReference type="SUPFAM" id="SSF47413">
    <property type="entry name" value="lambda repressor-like DNA-binding domains"/>
    <property type="match status" value="1"/>
</dbReference>
<dbReference type="PANTHER" id="PTHR30146">
    <property type="entry name" value="LACI-RELATED TRANSCRIPTIONAL REPRESSOR"/>
    <property type="match status" value="1"/>
</dbReference>